<comment type="caution">
    <text evidence="3">The sequence shown here is derived from an EMBL/GenBank/DDBJ whole genome shotgun (WGS) entry which is preliminary data.</text>
</comment>
<keyword evidence="4" id="KW-1185">Reference proteome</keyword>
<accession>S7W857</accession>
<feature type="non-terminal residue" evidence="3">
    <location>
        <position position="151"/>
    </location>
</feature>
<reference evidence="4" key="1">
    <citation type="journal article" date="2013" name="PLoS Genet.">
        <title>The genome of Spraguea lophii and the basis of host-microsporidian interactions.</title>
        <authorList>
            <person name="Campbell S.E."/>
            <person name="Williams T.A."/>
            <person name="Yousuf A."/>
            <person name="Soanes D.M."/>
            <person name="Paszkiewicz K.H."/>
            <person name="Williams B.A.P."/>
        </authorList>
    </citation>
    <scope>NUCLEOTIDE SEQUENCE [LARGE SCALE GENOMIC DNA]</scope>
    <source>
        <strain evidence="4">42_110</strain>
    </source>
</reference>
<dbReference type="AlphaFoldDB" id="S7W857"/>
<dbReference type="Proteomes" id="UP000014978">
    <property type="component" value="Unassembled WGS sequence"/>
</dbReference>
<evidence type="ECO:0000313" key="3">
    <source>
        <dbReference type="EMBL" id="EPR79021.1"/>
    </source>
</evidence>
<keyword evidence="2" id="KW-1133">Transmembrane helix</keyword>
<dbReference type="VEuPathDB" id="MicrosporidiaDB:SLOPH_927"/>
<feature type="transmembrane region" description="Helical" evidence="2">
    <location>
        <begin position="133"/>
        <end position="150"/>
    </location>
</feature>
<gene>
    <name evidence="3" type="ORF">SLOPH_927</name>
</gene>
<keyword evidence="2" id="KW-0812">Transmembrane</keyword>
<dbReference type="InParanoid" id="S7W857"/>
<dbReference type="EMBL" id="ATCN01000442">
    <property type="protein sequence ID" value="EPR79021.1"/>
    <property type="molecule type" value="Genomic_DNA"/>
</dbReference>
<dbReference type="HOGENOM" id="CLU_1735916_0_0_1"/>
<name>S7W857_SPRLO</name>
<evidence type="ECO:0000256" key="2">
    <source>
        <dbReference type="SAM" id="Phobius"/>
    </source>
</evidence>
<sequence>MAKLTFLGFFGDCKLFKLKKNSNFIKISNFKNAGYIYYYNIILNNPERITTIPKNISEETRKEEEISKSEIISKKERNGEIKSEPETSSEEEKKIGETTKNNTEIANTMIILNISTSNILVICIYLLNKVSFILAFYLFFFIHLFLFIYSK</sequence>
<evidence type="ECO:0000313" key="4">
    <source>
        <dbReference type="Proteomes" id="UP000014978"/>
    </source>
</evidence>
<feature type="compositionally biased region" description="Basic and acidic residues" evidence="1">
    <location>
        <begin position="67"/>
        <end position="97"/>
    </location>
</feature>
<protein>
    <submittedName>
        <fullName evidence="3">Uncharacterized protein</fullName>
    </submittedName>
</protein>
<keyword evidence="2" id="KW-0472">Membrane</keyword>
<feature type="transmembrane region" description="Helical" evidence="2">
    <location>
        <begin position="110"/>
        <end position="127"/>
    </location>
</feature>
<evidence type="ECO:0000256" key="1">
    <source>
        <dbReference type="SAM" id="MobiDB-lite"/>
    </source>
</evidence>
<feature type="region of interest" description="Disordered" evidence="1">
    <location>
        <begin position="67"/>
        <end position="98"/>
    </location>
</feature>
<organism evidence="3 4">
    <name type="scientific">Spraguea lophii (strain 42_110)</name>
    <name type="common">Microsporidian parasite</name>
    <dbReference type="NCBI Taxonomy" id="1358809"/>
    <lineage>
        <taxon>Eukaryota</taxon>
        <taxon>Fungi</taxon>
        <taxon>Fungi incertae sedis</taxon>
        <taxon>Microsporidia</taxon>
        <taxon>Spragueidae</taxon>
        <taxon>Spraguea</taxon>
    </lineage>
</organism>
<proteinExistence type="predicted"/>